<gene>
    <name evidence="10" type="primary">ycf4</name>
</gene>
<comment type="subcellular location">
    <subcellularLocation>
        <location evidence="2">Membrane</location>
        <topology evidence="2">Multi-pass membrane protein</topology>
    </subcellularLocation>
</comment>
<dbReference type="InterPro" id="IPR003359">
    <property type="entry name" value="PSI_Ycf4_assembly"/>
</dbReference>
<keyword evidence="10" id="KW-0934">Plastid</keyword>
<accession>A0A3G1IUZ5</accession>
<dbReference type="Pfam" id="PF02392">
    <property type="entry name" value="Ycf4"/>
    <property type="match status" value="1"/>
</dbReference>
<dbReference type="EMBL" id="MF167424">
    <property type="protein sequence ID" value="ASQ39852.1"/>
    <property type="molecule type" value="Genomic_DNA"/>
</dbReference>
<evidence type="ECO:0000256" key="2">
    <source>
        <dbReference type="ARBA" id="ARBA00004141"/>
    </source>
</evidence>
<dbReference type="AlphaFoldDB" id="A0A3G1IUZ5"/>
<evidence type="ECO:0000256" key="1">
    <source>
        <dbReference type="ARBA" id="ARBA00002862"/>
    </source>
</evidence>
<proteinExistence type="inferred from homology"/>
<evidence type="ECO:0000256" key="7">
    <source>
        <dbReference type="ARBA" id="ARBA00022989"/>
    </source>
</evidence>
<keyword evidence="8 9" id="KW-0472">Membrane</keyword>
<comment type="function">
    <text evidence="1">Seems to be required for the assembly of the photosystem I complex.</text>
</comment>
<organism evidence="10">
    <name type="scientific">Glaucocystis sp. BBH</name>
    <dbReference type="NCBI Taxonomy" id="2023628"/>
    <lineage>
        <taxon>Eukaryota</taxon>
        <taxon>Glaucocystophyceae</taxon>
        <taxon>Glaucocystales</taxon>
        <taxon>Glaucocystaceae</taxon>
        <taxon>Glaucocystis</taxon>
    </lineage>
</organism>
<dbReference type="GO" id="GO:0009522">
    <property type="term" value="C:photosystem I"/>
    <property type="evidence" value="ECO:0007669"/>
    <property type="project" value="InterPro"/>
</dbReference>
<name>A0A3G1IUZ5_9EUKA</name>
<feature type="transmembrane region" description="Helical" evidence="9">
    <location>
        <begin position="61"/>
        <end position="82"/>
    </location>
</feature>
<feature type="transmembrane region" description="Helical" evidence="9">
    <location>
        <begin position="27"/>
        <end position="49"/>
    </location>
</feature>
<geneLocation type="plastid" evidence="10"/>
<dbReference type="GO" id="GO:0015979">
    <property type="term" value="P:photosynthesis"/>
    <property type="evidence" value="ECO:0007669"/>
    <property type="project" value="UniProtKB-KW"/>
</dbReference>
<evidence type="ECO:0000256" key="5">
    <source>
        <dbReference type="ARBA" id="ARBA00022531"/>
    </source>
</evidence>
<evidence type="ECO:0000256" key="9">
    <source>
        <dbReference type="SAM" id="Phobius"/>
    </source>
</evidence>
<evidence type="ECO:0000256" key="8">
    <source>
        <dbReference type="ARBA" id="ARBA00023136"/>
    </source>
</evidence>
<evidence type="ECO:0000256" key="3">
    <source>
        <dbReference type="ARBA" id="ARBA00008198"/>
    </source>
</evidence>
<comment type="similarity">
    <text evidence="3">Belongs to the Ycf4 family.</text>
</comment>
<evidence type="ECO:0000313" key="10">
    <source>
        <dbReference type="EMBL" id="ASQ39852.1"/>
    </source>
</evidence>
<keyword evidence="6 9" id="KW-0812">Transmembrane</keyword>
<keyword evidence="5" id="KW-0602">Photosynthesis</keyword>
<evidence type="ECO:0000256" key="4">
    <source>
        <dbReference type="ARBA" id="ARBA00015395"/>
    </source>
</evidence>
<reference evidence="10" key="1">
    <citation type="submission" date="2017-05" db="EMBL/GenBank/DDBJ databases">
        <title>Plastid comparative genomics reveals ancient divergence between Glaucophyte genera.</title>
        <authorList>
            <person name="Figueroa-Martinez F.J."/>
            <person name="Jackson C."/>
            <person name="Reyes-Prieto A."/>
        </authorList>
    </citation>
    <scope>NUCLEOTIDE SEQUENCE</scope>
    <source>
        <strain evidence="10">BBH</strain>
    </source>
</reference>
<protein>
    <recommendedName>
        <fullName evidence="4">Photosystem I assembly protein Ycf4</fullName>
    </recommendedName>
</protein>
<keyword evidence="7 9" id="KW-1133">Transmembrane helix</keyword>
<sequence>MKQLYTSLNKDDLRIDLLAGTRRISNYIFCLFLLGMGIGFLYVSLTIVLNLPNRNLELRPIPHGLALGFYGAVQFILSYALAQNIYFNVGQGINIYNKSLGTILLLRLNYPGNSRITCSKVNVKDVIGVGCIDTKSTLNPDTTIYLRINGTIDKWNEFVEEQRDVPITPKGYTLSSFELEKKVTDLANFLNVPIILP</sequence>
<evidence type="ECO:0000256" key="6">
    <source>
        <dbReference type="ARBA" id="ARBA00022692"/>
    </source>
</evidence>